<protein>
    <submittedName>
        <fullName evidence="1">Uncharacterized protein</fullName>
    </submittedName>
</protein>
<evidence type="ECO:0000313" key="1">
    <source>
        <dbReference type="EMBL" id="KAI5680250.1"/>
    </source>
</evidence>
<gene>
    <name evidence="1" type="ORF">M9H77_01477</name>
</gene>
<evidence type="ECO:0000313" key="2">
    <source>
        <dbReference type="Proteomes" id="UP001060085"/>
    </source>
</evidence>
<reference evidence="2" key="1">
    <citation type="journal article" date="2023" name="Nat. Plants">
        <title>Single-cell RNA sequencing provides a high-resolution roadmap for understanding the multicellular compartmentation of specialized metabolism.</title>
        <authorList>
            <person name="Sun S."/>
            <person name="Shen X."/>
            <person name="Li Y."/>
            <person name="Li Y."/>
            <person name="Wang S."/>
            <person name="Li R."/>
            <person name="Zhang H."/>
            <person name="Shen G."/>
            <person name="Guo B."/>
            <person name="Wei J."/>
            <person name="Xu J."/>
            <person name="St-Pierre B."/>
            <person name="Chen S."/>
            <person name="Sun C."/>
        </authorList>
    </citation>
    <scope>NUCLEOTIDE SEQUENCE [LARGE SCALE GENOMIC DNA]</scope>
</reference>
<organism evidence="1 2">
    <name type="scientific">Catharanthus roseus</name>
    <name type="common">Madagascar periwinkle</name>
    <name type="synonym">Vinca rosea</name>
    <dbReference type="NCBI Taxonomy" id="4058"/>
    <lineage>
        <taxon>Eukaryota</taxon>
        <taxon>Viridiplantae</taxon>
        <taxon>Streptophyta</taxon>
        <taxon>Embryophyta</taxon>
        <taxon>Tracheophyta</taxon>
        <taxon>Spermatophyta</taxon>
        <taxon>Magnoliopsida</taxon>
        <taxon>eudicotyledons</taxon>
        <taxon>Gunneridae</taxon>
        <taxon>Pentapetalae</taxon>
        <taxon>asterids</taxon>
        <taxon>lamiids</taxon>
        <taxon>Gentianales</taxon>
        <taxon>Apocynaceae</taxon>
        <taxon>Rauvolfioideae</taxon>
        <taxon>Vinceae</taxon>
        <taxon>Catharanthinae</taxon>
        <taxon>Catharanthus</taxon>
    </lineage>
</organism>
<sequence>MAFQFFFLVELFLGFQVDMDHSEDFAEENIVFENNVDPNTFEEFLELEEYVDHGHLFATDRILNSKVELENWAKETAIKVNTVTRYLSSRTSDHRPYIILGCEHGGANKSKTKPRVDDEEEEVQVKRHNHAVGLYNYGHAQAVKLTEEKLIQTEPFRKSHVPPRNILQFFRERNVSCTVSAQKIYNIVAKIKKDRMQRRNTIEEVLCLSAQRGYMVFYKNCDDSNVLSDIVVAHLISIQILRMWPYVHIDHMMYVVAEKIHKSRKESTQWGGQQRPPPLDQTVGKRHPLSDPVVKQQPASPGQTLEL</sequence>
<dbReference type="EMBL" id="CM044701">
    <property type="protein sequence ID" value="KAI5680250.1"/>
    <property type="molecule type" value="Genomic_DNA"/>
</dbReference>
<comment type="caution">
    <text evidence="1">The sequence shown here is derived from an EMBL/GenBank/DDBJ whole genome shotgun (WGS) entry which is preliminary data.</text>
</comment>
<dbReference type="Proteomes" id="UP001060085">
    <property type="component" value="Linkage Group LG01"/>
</dbReference>
<accession>A0ACC0C5S9</accession>
<keyword evidence="2" id="KW-1185">Reference proteome</keyword>
<proteinExistence type="predicted"/>
<name>A0ACC0C5S9_CATRO</name>